<evidence type="ECO:0000256" key="1">
    <source>
        <dbReference type="SAM" id="MobiDB-lite"/>
    </source>
</evidence>
<reference evidence="3 4" key="1">
    <citation type="submission" date="2018-07" db="EMBL/GenBank/DDBJ databases">
        <title>Genome sequence of Rhodococcus rhodnii ATCC 35071 from Rhodnius prolixus.</title>
        <authorList>
            <person name="Patel V."/>
            <person name="Vogel K.J."/>
        </authorList>
    </citation>
    <scope>NUCLEOTIDE SEQUENCE [LARGE SCALE GENOMIC DNA]</scope>
    <source>
        <strain evidence="3 4">ATCC 35071</strain>
    </source>
</reference>
<dbReference type="EMBL" id="QRCM01000001">
    <property type="protein sequence ID" value="TXG91151.1"/>
    <property type="molecule type" value="Genomic_DNA"/>
</dbReference>
<evidence type="ECO:0000313" key="3">
    <source>
        <dbReference type="EMBL" id="TXG91151.1"/>
    </source>
</evidence>
<feature type="transmembrane region" description="Helical" evidence="2">
    <location>
        <begin position="12"/>
        <end position="32"/>
    </location>
</feature>
<keyword evidence="2" id="KW-0812">Transmembrane</keyword>
<dbReference type="RefSeq" id="WP_010839695.1">
    <property type="nucleotide sequence ID" value="NZ_QRCM01000001.1"/>
</dbReference>
<protein>
    <recommendedName>
        <fullName evidence="5">Adenylate cyclase</fullName>
    </recommendedName>
</protein>
<name>A0A6P2CHF6_9NOCA</name>
<dbReference type="AlphaFoldDB" id="A0A6P2CHF6"/>
<keyword evidence="2" id="KW-0472">Membrane</keyword>
<evidence type="ECO:0000313" key="4">
    <source>
        <dbReference type="Proteomes" id="UP000471120"/>
    </source>
</evidence>
<proteinExistence type="predicted"/>
<dbReference type="Proteomes" id="UP000471120">
    <property type="component" value="Unassembled WGS sequence"/>
</dbReference>
<organism evidence="3 4">
    <name type="scientific">Rhodococcus rhodnii</name>
    <dbReference type="NCBI Taxonomy" id="38312"/>
    <lineage>
        <taxon>Bacteria</taxon>
        <taxon>Bacillati</taxon>
        <taxon>Actinomycetota</taxon>
        <taxon>Actinomycetes</taxon>
        <taxon>Mycobacteriales</taxon>
        <taxon>Nocardiaceae</taxon>
        <taxon>Rhodococcus</taxon>
    </lineage>
</organism>
<evidence type="ECO:0008006" key="5">
    <source>
        <dbReference type="Google" id="ProtNLM"/>
    </source>
</evidence>
<sequence>MDWESIGAGVGYGVVAITVIVVTALVVTLFVVSIGGDYHGPTEVDPYRRDDDPRLPRIDE</sequence>
<comment type="caution">
    <text evidence="3">The sequence shown here is derived from an EMBL/GenBank/DDBJ whole genome shotgun (WGS) entry which is preliminary data.</text>
</comment>
<evidence type="ECO:0000256" key="2">
    <source>
        <dbReference type="SAM" id="Phobius"/>
    </source>
</evidence>
<feature type="compositionally biased region" description="Basic and acidic residues" evidence="1">
    <location>
        <begin position="40"/>
        <end position="60"/>
    </location>
</feature>
<gene>
    <name evidence="3" type="ORF">DW322_14160</name>
</gene>
<accession>A0A6P2CHF6</accession>
<keyword evidence="2" id="KW-1133">Transmembrane helix</keyword>
<feature type="region of interest" description="Disordered" evidence="1">
    <location>
        <begin position="36"/>
        <end position="60"/>
    </location>
</feature>